<evidence type="ECO:0000313" key="3">
    <source>
        <dbReference type="Proteomes" id="UP000675554"/>
    </source>
</evidence>
<sequence>MPQTETLMRVDAQDTDEIHWWRQLPDGNRVATWSARQKMNGAARAMLRAGALAARARAGFYGARYEQEADAFLERVTFDESPGLPPRSAPVRTRTGAGAARGARASDAQAQADPVGGRTLAARIPVAGGREEAVALYRALRAAREAVSLHRSSGAMEPFDAAVELGVSHELMEALLQSVRGSEGVRVTVGWSRLSGPPPDCPRRPAPVVFTPGDQAALQQAAHRYVTIEPSQAVRLTGDVVRMRRSEPDGPGAVRLRVRDGAEVAQVRVWLEAEAYRIAVHAHLAGLPLLVSGQLESRGGFRRVSGAHGVAPVPVEAAERERLMKSLGEGLDGFGRALGTSG</sequence>
<feature type="non-terminal residue" evidence="2">
    <location>
        <position position="342"/>
    </location>
</feature>
<accession>A0A8T4J5I3</accession>
<feature type="compositionally biased region" description="Low complexity" evidence="1">
    <location>
        <begin position="92"/>
        <end position="113"/>
    </location>
</feature>
<dbReference type="Proteomes" id="UP000675554">
    <property type="component" value="Unassembled WGS sequence"/>
</dbReference>
<dbReference type="AlphaFoldDB" id="A0A8T4J5I3"/>
<evidence type="ECO:0000313" key="2">
    <source>
        <dbReference type="EMBL" id="MBR7678313.1"/>
    </source>
</evidence>
<organism evidence="2 3">
    <name type="scientific">Streptomyces daliensis</name>
    <dbReference type="NCBI Taxonomy" id="299421"/>
    <lineage>
        <taxon>Bacteria</taxon>
        <taxon>Bacillati</taxon>
        <taxon>Actinomycetota</taxon>
        <taxon>Actinomycetes</taxon>
        <taxon>Kitasatosporales</taxon>
        <taxon>Streptomycetaceae</taxon>
        <taxon>Streptomyces</taxon>
    </lineage>
</organism>
<reference evidence="2" key="1">
    <citation type="submission" date="2021-04" db="EMBL/GenBank/DDBJ databases">
        <title>Sequencing of actinobacteria type strains.</title>
        <authorList>
            <person name="Nguyen G.-S."/>
            <person name="Wentzel A."/>
        </authorList>
    </citation>
    <scope>NUCLEOTIDE SEQUENCE</scope>
    <source>
        <strain evidence="2">DSM 42095</strain>
    </source>
</reference>
<comment type="caution">
    <text evidence="2">The sequence shown here is derived from an EMBL/GenBank/DDBJ whole genome shotgun (WGS) entry which is preliminary data.</text>
</comment>
<evidence type="ECO:0000256" key="1">
    <source>
        <dbReference type="SAM" id="MobiDB-lite"/>
    </source>
</evidence>
<name>A0A8T4J5I3_9ACTN</name>
<dbReference type="EMBL" id="JAGSMN010001350">
    <property type="protein sequence ID" value="MBR7678313.1"/>
    <property type="molecule type" value="Genomic_DNA"/>
</dbReference>
<gene>
    <name evidence="2" type="ORF">KDA82_36155</name>
</gene>
<proteinExistence type="predicted"/>
<keyword evidence="3" id="KW-1185">Reference proteome</keyword>
<protein>
    <submittedName>
        <fullName evidence="2">Uncharacterized protein</fullName>
    </submittedName>
</protein>
<feature type="region of interest" description="Disordered" evidence="1">
    <location>
        <begin position="80"/>
        <end position="114"/>
    </location>
</feature>